<keyword evidence="3" id="KW-1185">Reference proteome</keyword>
<reference evidence="2 3" key="1">
    <citation type="submission" date="2016-11" db="EMBL/GenBank/DDBJ databases">
        <authorList>
            <person name="Jaros S."/>
            <person name="Januszkiewicz K."/>
            <person name="Wedrychowicz H."/>
        </authorList>
    </citation>
    <scope>NUCLEOTIDE SEQUENCE [LARGE SCALE GENOMIC DNA]</scope>
    <source>
        <strain evidence="2 3">DSM 15929</strain>
    </source>
</reference>
<name>A0A1M6WL36_9FIRM</name>
<keyword evidence="1" id="KW-0472">Membrane</keyword>
<keyword evidence="1" id="KW-0812">Transmembrane</keyword>
<accession>A0A1M6WL36</accession>
<feature type="transmembrane region" description="Helical" evidence="1">
    <location>
        <begin position="6"/>
        <end position="23"/>
    </location>
</feature>
<dbReference type="RefSeq" id="WP_073278339.1">
    <property type="nucleotide sequence ID" value="NZ_FRAC01000020.1"/>
</dbReference>
<evidence type="ECO:0000313" key="2">
    <source>
        <dbReference type="EMBL" id="SHK94235.1"/>
    </source>
</evidence>
<sequence length="48" mass="4834">MIANIIVGIIVFGGIGFSAYKTIKSKKEGTSCGCGCSGCSKAADSCKK</sequence>
<organism evidence="2 3">
    <name type="scientific">Anaerocolumna jejuensis DSM 15929</name>
    <dbReference type="NCBI Taxonomy" id="1121322"/>
    <lineage>
        <taxon>Bacteria</taxon>
        <taxon>Bacillati</taxon>
        <taxon>Bacillota</taxon>
        <taxon>Clostridia</taxon>
        <taxon>Lachnospirales</taxon>
        <taxon>Lachnospiraceae</taxon>
        <taxon>Anaerocolumna</taxon>
    </lineage>
</organism>
<dbReference type="Proteomes" id="UP000184386">
    <property type="component" value="Unassembled WGS sequence"/>
</dbReference>
<dbReference type="STRING" id="1121322.SAMN02745136_03715"/>
<evidence type="ECO:0000313" key="3">
    <source>
        <dbReference type="Proteomes" id="UP000184386"/>
    </source>
</evidence>
<proteinExistence type="predicted"/>
<evidence type="ECO:0000256" key="1">
    <source>
        <dbReference type="SAM" id="Phobius"/>
    </source>
</evidence>
<protein>
    <submittedName>
        <fullName evidence="2">Virus attachment protein p12 family protein</fullName>
    </submittedName>
</protein>
<gene>
    <name evidence="2" type="ORF">SAMN02745136_03715</name>
</gene>
<dbReference type="Pfam" id="PF12669">
    <property type="entry name" value="FeoB_associated"/>
    <property type="match status" value="1"/>
</dbReference>
<keyword evidence="1" id="KW-1133">Transmembrane helix</keyword>
<dbReference type="AlphaFoldDB" id="A0A1M6WL36"/>
<dbReference type="EMBL" id="FRAC01000020">
    <property type="protein sequence ID" value="SHK94235.1"/>
    <property type="molecule type" value="Genomic_DNA"/>
</dbReference>